<organism evidence="2 3">
    <name type="scientific">Thalassiosira oceanica</name>
    <name type="common">Marine diatom</name>
    <dbReference type="NCBI Taxonomy" id="159749"/>
    <lineage>
        <taxon>Eukaryota</taxon>
        <taxon>Sar</taxon>
        <taxon>Stramenopiles</taxon>
        <taxon>Ochrophyta</taxon>
        <taxon>Bacillariophyta</taxon>
        <taxon>Coscinodiscophyceae</taxon>
        <taxon>Thalassiosirophycidae</taxon>
        <taxon>Thalassiosirales</taxon>
        <taxon>Thalassiosiraceae</taxon>
        <taxon>Thalassiosira</taxon>
    </lineage>
</organism>
<feature type="non-terminal residue" evidence="2">
    <location>
        <position position="332"/>
    </location>
</feature>
<evidence type="ECO:0000313" key="2">
    <source>
        <dbReference type="EMBL" id="EJK68617.1"/>
    </source>
</evidence>
<accession>K0TDJ8</accession>
<keyword evidence="3" id="KW-1185">Reference proteome</keyword>
<dbReference type="AlphaFoldDB" id="K0TDJ8"/>
<dbReference type="EMBL" id="AGNL01011086">
    <property type="protein sequence ID" value="EJK68617.1"/>
    <property type="molecule type" value="Genomic_DNA"/>
</dbReference>
<evidence type="ECO:0000256" key="1">
    <source>
        <dbReference type="SAM" id="MobiDB-lite"/>
    </source>
</evidence>
<evidence type="ECO:0000313" key="3">
    <source>
        <dbReference type="Proteomes" id="UP000266841"/>
    </source>
</evidence>
<proteinExistence type="predicted"/>
<dbReference type="Proteomes" id="UP000266841">
    <property type="component" value="Unassembled WGS sequence"/>
</dbReference>
<feature type="region of interest" description="Disordered" evidence="1">
    <location>
        <begin position="251"/>
        <end position="270"/>
    </location>
</feature>
<feature type="compositionally biased region" description="Polar residues" evidence="1">
    <location>
        <begin position="251"/>
        <end position="265"/>
    </location>
</feature>
<sequence length="332" mass="37313">MNDVMENGDESSMIADKDWTWHFILNRPHLHLDFSEHGKDPNLLEPDAPEPLPMVTCDDKYYHNKRTIGWELQVLRTEPSMFENLAYDSKSFISLDYARKLADDNPSADIDYDSEGNVCFESMEQAVTAPLGILKMMAPCHTLASTTDFRNIDGTAKAYMTKAIQMLKEKKYKGIKKGGGVKDDFNCEVHVLQTENAWLEKLNQRPRKIVLHILLPNACVSGEETAQFVKDIENSFPGVKVETNRKLTESSASVANSCHPSSSTPPDGAIDSPIAKGDLVELKDLKGARHLNGCRGRVVKYVETDKRWAIRLDQTSETIKAKISNIRAVFPR</sequence>
<gene>
    <name evidence="2" type="ORF">THAOC_10186</name>
</gene>
<protein>
    <submittedName>
        <fullName evidence="2">Uncharacterized protein</fullName>
    </submittedName>
</protein>
<reference evidence="2 3" key="1">
    <citation type="journal article" date="2012" name="Genome Biol.">
        <title>Genome and low-iron response of an oceanic diatom adapted to chronic iron limitation.</title>
        <authorList>
            <person name="Lommer M."/>
            <person name="Specht M."/>
            <person name="Roy A.S."/>
            <person name="Kraemer L."/>
            <person name="Andreson R."/>
            <person name="Gutowska M.A."/>
            <person name="Wolf J."/>
            <person name="Bergner S.V."/>
            <person name="Schilhabel M.B."/>
            <person name="Klostermeier U.C."/>
            <person name="Beiko R.G."/>
            <person name="Rosenstiel P."/>
            <person name="Hippler M."/>
            <person name="Laroche J."/>
        </authorList>
    </citation>
    <scope>NUCLEOTIDE SEQUENCE [LARGE SCALE GENOMIC DNA]</scope>
    <source>
        <strain evidence="2 3">CCMP1005</strain>
    </source>
</reference>
<name>K0TDJ8_THAOC</name>
<comment type="caution">
    <text evidence="2">The sequence shown here is derived from an EMBL/GenBank/DDBJ whole genome shotgun (WGS) entry which is preliminary data.</text>
</comment>